<dbReference type="Proteomes" id="UP001057452">
    <property type="component" value="Chromosome 22"/>
</dbReference>
<feature type="non-terminal residue" evidence="1">
    <location>
        <position position="1"/>
    </location>
</feature>
<evidence type="ECO:0000313" key="2">
    <source>
        <dbReference type="Proteomes" id="UP001057452"/>
    </source>
</evidence>
<protein>
    <submittedName>
        <fullName evidence="1">Uncharacterized protein</fullName>
    </submittedName>
</protein>
<evidence type="ECO:0000313" key="1">
    <source>
        <dbReference type="EMBL" id="KAI4812972.1"/>
    </source>
</evidence>
<reference evidence="1" key="1">
    <citation type="submission" date="2022-05" db="EMBL/GenBank/DDBJ databases">
        <title>Chromosome-level genome of Chaenocephalus aceratus.</title>
        <authorList>
            <person name="Park H."/>
        </authorList>
    </citation>
    <scope>NUCLEOTIDE SEQUENCE</scope>
    <source>
        <strain evidence="1">KU_202001</strain>
    </source>
</reference>
<accession>A0ACB9WIG3</accession>
<comment type="caution">
    <text evidence="1">The sequence shown here is derived from an EMBL/GenBank/DDBJ whole genome shotgun (WGS) entry which is preliminary data.</text>
</comment>
<organism evidence="1 2">
    <name type="scientific">Chaenocephalus aceratus</name>
    <name type="common">Blackfin icefish</name>
    <name type="synonym">Chaenichthys aceratus</name>
    <dbReference type="NCBI Taxonomy" id="36190"/>
    <lineage>
        <taxon>Eukaryota</taxon>
        <taxon>Metazoa</taxon>
        <taxon>Chordata</taxon>
        <taxon>Craniata</taxon>
        <taxon>Vertebrata</taxon>
        <taxon>Euteleostomi</taxon>
        <taxon>Actinopterygii</taxon>
        <taxon>Neopterygii</taxon>
        <taxon>Teleostei</taxon>
        <taxon>Neoteleostei</taxon>
        <taxon>Acanthomorphata</taxon>
        <taxon>Eupercaria</taxon>
        <taxon>Perciformes</taxon>
        <taxon>Notothenioidei</taxon>
        <taxon>Channichthyidae</taxon>
        <taxon>Chaenocephalus</taxon>
    </lineage>
</organism>
<dbReference type="EMBL" id="CM043806">
    <property type="protein sequence ID" value="KAI4812972.1"/>
    <property type="molecule type" value="Genomic_DNA"/>
</dbReference>
<keyword evidence="2" id="KW-1185">Reference proteome</keyword>
<feature type="non-terminal residue" evidence="1">
    <location>
        <position position="64"/>
    </location>
</feature>
<proteinExistence type="predicted"/>
<gene>
    <name evidence="1" type="ORF">KUCAC02_024331</name>
</gene>
<name>A0ACB9WIG3_CHAAC</name>
<sequence>CLSSSANPPGCGCGSARQQKQPQAPSSSCQQALETGRKRAALPPTSPGCSHCRDSKGDGHQHRD</sequence>